<evidence type="ECO:0000313" key="2">
    <source>
        <dbReference type="EMBL" id="GAN59826.1"/>
    </source>
</evidence>
<gene>
    <name evidence="2" type="ORF">Abci_007_229</name>
    <name evidence="3" type="ORF">ACI01nite_19510</name>
</gene>
<dbReference type="Proteomes" id="UP000321891">
    <property type="component" value="Unassembled WGS sequence"/>
</dbReference>
<comment type="caution">
    <text evidence="2">The sequence shown here is derived from an EMBL/GenBank/DDBJ whole genome shotgun (WGS) entry which is preliminary data.</text>
</comment>
<keyword evidence="5" id="KW-1185">Reference proteome</keyword>
<protein>
    <recommendedName>
        <fullName evidence="6">DUF885 domain-containing protein</fullName>
    </recommendedName>
</protein>
<organism evidence="2 4">
    <name type="scientific">Acetobacter cibinongensis</name>
    <dbReference type="NCBI Taxonomy" id="146475"/>
    <lineage>
        <taxon>Bacteria</taxon>
        <taxon>Pseudomonadati</taxon>
        <taxon>Pseudomonadota</taxon>
        <taxon>Alphaproteobacteria</taxon>
        <taxon>Acetobacterales</taxon>
        <taxon>Acetobacteraceae</taxon>
        <taxon>Acetobacter</taxon>
    </lineage>
</organism>
<evidence type="ECO:0000256" key="1">
    <source>
        <dbReference type="SAM" id="SignalP"/>
    </source>
</evidence>
<evidence type="ECO:0000313" key="5">
    <source>
        <dbReference type="Proteomes" id="UP000321891"/>
    </source>
</evidence>
<name>A0A0D6N2T0_9PROT</name>
<dbReference type="STRING" id="1231339.Abci_007_229"/>
<dbReference type="InterPro" id="IPR010281">
    <property type="entry name" value="DUF885"/>
</dbReference>
<dbReference type="PANTHER" id="PTHR33361:SF2">
    <property type="entry name" value="DUF885 DOMAIN-CONTAINING PROTEIN"/>
    <property type="match status" value="1"/>
</dbReference>
<evidence type="ECO:0008006" key="6">
    <source>
        <dbReference type="Google" id="ProtNLM"/>
    </source>
</evidence>
<evidence type="ECO:0000313" key="3">
    <source>
        <dbReference type="EMBL" id="GEL59349.1"/>
    </source>
</evidence>
<dbReference type="EMBL" id="BJVU01000008">
    <property type="protein sequence ID" value="GEL59349.1"/>
    <property type="molecule type" value="Genomic_DNA"/>
</dbReference>
<dbReference type="RefSeq" id="WP_084597512.1">
    <property type="nucleotide sequence ID" value="NZ_BAMV01000007.1"/>
</dbReference>
<keyword evidence="1" id="KW-0732">Signal</keyword>
<accession>A0A6N3SSA2</accession>
<sequence>MRHTTALWGAAAAFSFLLASSTTLAAPHAPTPLGTLIESDTAWQKAQQKQQTDSLPHVDPTSFAKISAHYQGILSALTHIDRKNLTVGERENYDVLQYQATVMANQIAYKSYEMPVNSDTTFWSELSSNEGAQFTTETDYQNALKRLGDIPRYFQEQTANMRAGLQRGFTAPHVTLVGREGGIRQVAEAKTPEATPFFAPFRHYPATIPRDVQEKLTQAARDIISQKVIPTYRDFLTFFTTDYVPHARQPLAAESLPDGKRYYQSQIYEFTTTSMTAEAIHAFGLAEMQKVHQEMMETMAQTGFKGSFSDFLKYLRTDDQFYAKTPMELLKDAAWIAKEFDGKASRYFGLLPRNRFGIEPVPEDEAPFYTSARGGEDTYYVNTYNLKARALYSLPALTLHESAPGHSMQLSLVAENTALPEFRKNYISAYGEGWALYCERLGDEMGFYHTAYEKFGMLSYQAWRIARLVVDTGIHAKGWTREQAQAYLHDNTALADHEIETEIDRYISWPGQALSYYLGEAKIWDLRHRAEHTLGKKFDIRRFHDAILETGSVPLSTLDAHISDFITKESATPK</sequence>
<reference evidence="2 4" key="1">
    <citation type="submission" date="2012-11" db="EMBL/GenBank/DDBJ databases">
        <title>Whole genome sequence of Acetobacter cibinongensis 4H-1.</title>
        <authorList>
            <person name="Azuma Y."/>
            <person name="Higashiura N."/>
            <person name="Hirakawa H."/>
            <person name="Matsushita K."/>
        </authorList>
    </citation>
    <scope>NUCLEOTIDE SEQUENCE [LARGE SCALE GENOMIC DNA]</scope>
    <source>
        <strain evidence="2 4">4H-1</strain>
    </source>
</reference>
<accession>A0A0D6N2T0</accession>
<evidence type="ECO:0000313" key="4">
    <source>
        <dbReference type="Proteomes" id="UP000032671"/>
    </source>
</evidence>
<reference evidence="3 5" key="2">
    <citation type="submission" date="2019-07" db="EMBL/GenBank/DDBJ databases">
        <title>Whole genome shotgun sequence of Acetobacter cibinongensis NBRC 16605.</title>
        <authorList>
            <person name="Hosoyama A."/>
            <person name="Uohara A."/>
            <person name="Ohji S."/>
            <person name="Ichikawa N."/>
        </authorList>
    </citation>
    <scope>NUCLEOTIDE SEQUENCE [LARGE SCALE GENOMIC DNA]</scope>
    <source>
        <strain evidence="3 5">NBRC 16605</strain>
    </source>
</reference>
<feature type="signal peptide" evidence="1">
    <location>
        <begin position="1"/>
        <end position="25"/>
    </location>
</feature>
<dbReference type="PANTHER" id="PTHR33361">
    <property type="entry name" value="GLR0591 PROTEIN"/>
    <property type="match status" value="1"/>
</dbReference>
<dbReference type="Proteomes" id="UP000032671">
    <property type="component" value="Unassembled WGS sequence"/>
</dbReference>
<dbReference type="EMBL" id="BAMV01000007">
    <property type="protein sequence ID" value="GAN59826.1"/>
    <property type="molecule type" value="Genomic_DNA"/>
</dbReference>
<feature type="chain" id="PRO_5030005720" description="DUF885 domain-containing protein" evidence="1">
    <location>
        <begin position="26"/>
        <end position="574"/>
    </location>
</feature>
<dbReference type="AlphaFoldDB" id="A0A0D6N2T0"/>
<dbReference type="Pfam" id="PF05960">
    <property type="entry name" value="DUF885"/>
    <property type="match status" value="1"/>
</dbReference>
<proteinExistence type="predicted"/>